<dbReference type="EMBL" id="LAZR01002959">
    <property type="protein sequence ID" value="KKN23553.1"/>
    <property type="molecule type" value="Genomic_DNA"/>
</dbReference>
<reference evidence="1" key="1">
    <citation type="journal article" date="2015" name="Nature">
        <title>Complex archaea that bridge the gap between prokaryotes and eukaryotes.</title>
        <authorList>
            <person name="Spang A."/>
            <person name="Saw J.H."/>
            <person name="Jorgensen S.L."/>
            <person name="Zaremba-Niedzwiedzka K."/>
            <person name="Martijn J."/>
            <person name="Lind A.E."/>
            <person name="van Eijk R."/>
            <person name="Schleper C."/>
            <person name="Guy L."/>
            <person name="Ettema T.J."/>
        </authorList>
    </citation>
    <scope>NUCLEOTIDE SEQUENCE</scope>
</reference>
<dbReference type="AlphaFoldDB" id="A0A0F9S2H8"/>
<comment type="caution">
    <text evidence="1">The sequence shown here is derived from an EMBL/GenBank/DDBJ whole genome shotgun (WGS) entry which is preliminary data.</text>
</comment>
<organism evidence="1">
    <name type="scientific">marine sediment metagenome</name>
    <dbReference type="NCBI Taxonomy" id="412755"/>
    <lineage>
        <taxon>unclassified sequences</taxon>
        <taxon>metagenomes</taxon>
        <taxon>ecological metagenomes</taxon>
    </lineage>
</organism>
<gene>
    <name evidence="1" type="ORF">LCGC14_0903680</name>
</gene>
<sequence length="73" mass="8594">MKIYVTFGQEHTHTVNGITLDKDCVTVIEGNTYKECRNKAFEMFDGVFATVYLEKEVDEEFMRFFPRGFIEVK</sequence>
<name>A0A0F9S2H8_9ZZZZ</name>
<proteinExistence type="predicted"/>
<protein>
    <submittedName>
        <fullName evidence="1">Uncharacterized protein</fullName>
    </submittedName>
</protein>
<accession>A0A0F9S2H8</accession>
<evidence type="ECO:0000313" key="1">
    <source>
        <dbReference type="EMBL" id="KKN23553.1"/>
    </source>
</evidence>